<protein>
    <recommendedName>
        <fullName evidence="2">DUF7573 domain-containing protein</fullName>
    </recommendedName>
</protein>
<feature type="domain" description="DUF7573" evidence="2">
    <location>
        <begin position="63"/>
        <end position="101"/>
    </location>
</feature>
<keyword evidence="4" id="KW-1185">Reference proteome</keyword>
<name>A0ABD6AQ88_9EURY</name>
<comment type="caution">
    <text evidence="3">The sequence shown here is derived from an EMBL/GenBank/DDBJ whole genome shotgun (WGS) entry which is preliminary data.</text>
</comment>
<evidence type="ECO:0000259" key="2">
    <source>
        <dbReference type="Pfam" id="PF24458"/>
    </source>
</evidence>
<feature type="region of interest" description="Disordered" evidence="1">
    <location>
        <begin position="1"/>
        <end position="74"/>
    </location>
</feature>
<dbReference type="Proteomes" id="UP001597187">
    <property type="component" value="Unassembled WGS sequence"/>
</dbReference>
<dbReference type="EMBL" id="JBHUDC010000001">
    <property type="protein sequence ID" value="MFD1511675.1"/>
    <property type="molecule type" value="Genomic_DNA"/>
</dbReference>
<reference evidence="3 4" key="1">
    <citation type="journal article" date="2019" name="Int. J. Syst. Evol. Microbiol.">
        <title>The Global Catalogue of Microorganisms (GCM) 10K type strain sequencing project: providing services to taxonomists for standard genome sequencing and annotation.</title>
        <authorList>
            <consortium name="The Broad Institute Genomics Platform"/>
            <consortium name="The Broad Institute Genome Sequencing Center for Infectious Disease"/>
            <person name="Wu L."/>
            <person name="Ma J."/>
        </authorList>
    </citation>
    <scope>NUCLEOTIDE SEQUENCE [LARGE SCALE GENOMIC DNA]</scope>
    <source>
        <strain evidence="3 4">CGMCC 1.12563</strain>
    </source>
</reference>
<evidence type="ECO:0000313" key="4">
    <source>
        <dbReference type="Proteomes" id="UP001597187"/>
    </source>
</evidence>
<feature type="compositionally biased region" description="Low complexity" evidence="1">
    <location>
        <begin position="36"/>
        <end position="46"/>
    </location>
</feature>
<feature type="compositionally biased region" description="Acidic residues" evidence="1">
    <location>
        <begin position="9"/>
        <end position="28"/>
    </location>
</feature>
<dbReference type="RefSeq" id="WP_250871664.1">
    <property type="nucleotide sequence ID" value="NZ_JALXFV010000001.1"/>
</dbReference>
<dbReference type="InterPro" id="IPR055995">
    <property type="entry name" value="DUF7573"/>
</dbReference>
<dbReference type="Pfam" id="PF24458">
    <property type="entry name" value="DUF7573"/>
    <property type="match status" value="1"/>
</dbReference>
<organism evidence="3 4">
    <name type="scientific">Halomarina rubra</name>
    <dbReference type="NCBI Taxonomy" id="2071873"/>
    <lineage>
        <taxon>Archaea</taxon>
        <taxon>Methanobacteriati</taxon>
        <taxon>Methanobacteriota</taxon>
        <taxon>Stenosarchaea group</taxon>
        <taxon>Halobacteria</taxon>
        <taxon>Halobacteriales</taxon>
        <taxon>Natronomonadaceae</taxon>
        <taxon>Halomarina</taxon>
    </lineage>
</organism>
<proteinExistence type="predicted"/>
<evidence type="ECO:0000256" key="1">
    <source>
        <dbReference type="SAM" id="MobiDB-lite"/>
    </source>
</evidence>
<accession>A0ABD6AQ88</accession>
<dbReference type="AlphaFoldDB" id="A0ABD6AQ88"/>
<evidence type="ECO:0000313" key="3">
    <source>
        <dbReference type="EMBL" id="MFD1511675.1"/>
    </source>
</evidence>
<gene>
    <name evidence="3" type="ORF">ACFSBT_00090</name>
</gene>
<sequence>MDRSLDEFLASDEGDEDDEDEGEGESVDGDGHTDADATADAATDADATTESDDASPSLTVHPAESTMDWTPGGAACAVCGESAERRWRDDEGLVCLDCKTW</sequence>